<evidence type="ECO:0000256" key="2">
    <source>
        <dbReference type="ARBA" id="ARBA00022670"/>
    </source>
</evidence>
<evidence type="ECO:0000313" key="8">
    <source>
        <dbReference type="EMBL" id="RRJ87470.1"/>
    </source>
</evidence>
<comment type="similarity">
    <text evidence="1">Belongs to the peptidase C40 family.</text>
</comment>
<dbReference type="OrthoDB" id="9815778at2"/>
<dbReference type="AlphaFoldDB" id="A0A3P3VXP9"/>
<keyword evidence="6" id="KW-0472">Membrane</keyword>
<dbReference type="PANTHER" id="PTHR47053">
    <property type="entry name" value="MUREIN DD-ENDOPEPTIDASE MEPH-RELATED"/>
    <property type="match status" value="1"/>
</dbReference>
<feature type="compositionally biased region" description="Pro residues" evidence="5">
    <location>
        <begin position="157"/>
        <end position="167"/>
    </location>
</feature>
<feature type="region of interest" description="Disordered" evidence="5">
    <location>
        <begin position="151"/>
        <end position="183"/>
    </location>
</feature>
<dbReference type="InterPro" id="IPR038765">
    <property type="entry name" value="Papain-like_cys_pep_sf"/>
</dbReference>
<keyword evidence="9" id="KW-1185">Reference proteome</keyword>
<evidence type="ECO:0000313" key="9">
    <source>
        <dbReference type="Proteomes" id="UP000274391"/>
    </source>
</evidence>
<dbReference type="GO" id="GO:0008234">
    <property type="term" value="F:cysteine-type peptidase activity"/>
    <property type="evidence" value="ECO:0007669"/>
    <property type="project" value="UniProtKB-KW"/>
</dbReference>
<name>A0A3P3VXP9_9MICO</name>
<evidence type="ECO:0000256" key="6">
    <source>
        <dbReference type="SAM" id="Phobius"/>
    </source>
</evidence>
<dbReference type="InterPro" id="IPR000064">
    <property type="entry name" value="NLP_P60_dom"/>
</dbReference>
<keyword evidence="6" id="KW-0812">Transmembrane</keyword>
<dbReference type="SUPFAM" id="SSF54001">
    <property type="entry name" value="Cysteine proteinases"/>
    <property type="match status" value="1"/>
</dbReference>
<proteinExistence type="inferred from homology"/>
<keyword evidence="6" id="KW-1133">Transmembrane helix</keyword>
<feature type="domain" description="NlpC/P60" evidence="7">
    <location>
        <begin position="250"/>
        <end position="360"/>
    </location>
</feature>
<evidence type="ECO:0000256" key="1">
    <source>
        <dbReference type="ARBA" id="ARBA00007074"/>
    </source>
</evidence>
<dbReference type="EMBL" id="RQVS01000004">
    <property type="protein sequence ID" value="RRJ87470.1"/>
    <property type="molecule type" value="Genomic_DNA"/>
</dbReference>
<feature type="transmembrane region" description="Helical" evidence="6">
    <location>
        <begin position="114"/>
        <end position="134"/>
    </location>
</feature>
<dbReference type="InterPro" id="IPR051202">
    <property type="entry name" value="Peptidase_C40"/>
</dbReference>
<evidence type="ECO:0000256" key="3">
    <source>
        <dbReference type="ARBA" id="ARBA00022801"/>
    </source>
</evidence>
<gene>
    <name evidence="8" type="ORF">EG850_03990</name>
</gene>
<keyword evidence="4" id="KW-0788">Thiol protease</keyword>
<keyword evidence="3" id="KW-0378">Hydrolase</keyword>
<dbReference type="GO" id="GO:0006508">
    <property type="term" value="P:proteolysis"/>
    <property type="evidence" value="ECO:0007669"/>
    <property type="project" value="UniProtKB-KW"/>
</dbReference>
<dbReference type="PROSITE" id="PS51935">
    <property type="entry name" value="NLPC_P60"/>
    <property type="match status" value="1"/>
</dbReference>
<dbReference type="Proteomes" id="UP000274391">
    <property type="component" value="Unassembled WGS sequence"/>
</dbReference>
<dbReference type="Pfam" id="PF00877">
    <property type="entry name" value="NLPC_P60"/>
    <property type="match status" value="1"/>
</dbReference>
<evidence type="ECO:0000259" key="7">
    <source>
        <dbReference type="PROSITE" id="PS51935"/>
    </source>
</evidence>
<feature type="region of interest" description="Disordered" evidence="5">
    <location>
        <begin position="201"/>
        <end position="247"/>
    </location>
</feature>
<dbReference type="Gene3D" id="3.90.1720.10">
    <property type="entry name" value="endopeptidase domain like (from Nostoc punctiforme)"/>
    <property type="match status" value="1"/>
</dbReference>
<organism evidence="8 9">
    <name type="scientific">Gulosibacter macacae</name>
    <dbReference type="NCBI Taxonomy" id="2488791"/>
    <lineage>
        <taxon>Bacteria</taxon>
        <taxon>Bacillati</taxon>
        <taxon>Actinomycetota</taxon>
        <taxon>Actinomycetes</taxon>
        <taxon>Micrococcales</taxon>
        <taxon>Microbacteriaceae</taxon>
        <taxon>Gulosibacter</taxon>
    </lineage>
</organism>
<protein>
    <submittedName>
        <fullName evidence="8">Peptidoglycan endopeptidase</fullName>
    </submittedName>
</protein>
<dbReference type="RefSeq" id="WP_124970310.1">
    <property type="nucleotide sequence ID" value="NZ_RQVS01000004.1"/>
</dbReference>
<keyword evidence="2" id="KW-0645">Protease</keyword>
<accession>A0A3P3VXP9</accession>
<comment type="caution">
    <text evidence="8">The sequence shown here is derived from an EMBL/GenBank/DDBJ whole genome shotgun (WGS) entry which is preliminary data.</text>
</comment>
<sequence length="360" mass="36566">MDTTQTTNSAPLTRREARALERQQVLAEAAALAATTDLTTGSQASAHDFKVDTGRIARNEAPTLVSVLPTDLLETVAAADVAVDASETEVPAAFRGLSVRAARPASLRRARGRLVGGAAAMVAVSATAVTAFAVTGGEAPANHQASLLTATTLDTPPSTPPVTPTPAPSEDASVAPEPEVAVDEGGTTVQPFATETLLAAAEPAATPEPSPEASAEATSDSSWTESSAGDSSQPESTGSSDDYSSAPSASASSGSILAIAESYMGTPYVFGGTSPSGFDCAGFVSYVLNQSGYSVGTSISQLAALGTVTSNPKPGDLVVYGNYHIGFYGGPNSLLHAPYEGDVVRYGNMNWASHYFVSLD</sequence>
<evidence type="ECO:0000256" key="5">
    <source>
        <dbReference type="SAM" id="MobiDB-lite"/>
    </source>
</evidence>
<evidence type="ECO:0000256" key="4">
    <source>
        <dbReference type="ARBA" id="ARBA00022807"/>
    </source>
</evidence>
<reference evidence="8 9" key="1">
    <citation type="submission" date="2018-11" db="EMBL/GenBank/DDBJ databases">
        <title>YIM 102482-1 draft genome.</title>
        <authorList>
            <person name="Li G."/>
            <person name="Jiang Y."/>
        </authorList>
    </citation>
    <scope>NUCLEOTIDE SEQUENCE [LARGE SCALE GENOMIC DNA]</scope>
    <source>
        <strain evidence="8 9">YIM 102482-1</strain>
    </source>
</reference>
<dbReference type="PANTHER" id="PTHR47053:SF1">
    <property type="entry name" value="MUREIN DD-ENDOPEPTIDASE MEPH-RELATED"/>
    <property type="match status" value="1"/>
</dbReference>